<dbReference type="InterPro" id="IPR013783">
    <property type="entry name" value="Ig-like_fold"/>
</dbReference>
<proteinExistence type="predicted"/>
<feature type="domain" description="Fibronectin type-III" evidence="3">
    <location>
        <begin position="1948"/>
        <end position="2043"/>
    </location>
</feature>
<name>A0ABY5VCB6_9FIRM</name>
<feature type="compositionally biased region" description="Acidic residues" evidence="1">
    <location>
        <begin position="40"/>
        <end position="74"/>
    </location>
</feature>
<dbReference type="InterPro" id="IPR003961">
    <property type="entry name" value="FN3_dom"/>
</dbReference>
<dbReference type="SMART" id="SM00635">
    <property type="entry name" value="BID_2"/>
    <property type="match status" value="9"/>
</dbReference>
<gene>
    <name evidence="4" type="ORF">NQ502_12140</name>
</gene>
<dbReference type="InterPro" id="IPR015943">
    <property type="entry name" value="WD40/YVTN_repeat-like_dom_sf"/>
</dbReference>
<sequence>MKKLKRQVISMILAALMILTSVPTAAFGAVEDLPVPIAGDLEETENGDASAEEPSSEDEPEPEESLQEEGEQEDAVQKTEEEVPEAAADGLEHQTPAAAQEVTVGAGKANVRMSMKQGDTFFYLPKTSEIPSNLAKSYGFTYGPNVSEGDITPLDALVQMHIDLYDVTKENIGDYLEVNSAGFITKLNGVSTSSISFAVNGAMPHDDVETDYGYTGYSANDCVLRQDDEVEFFFYQDDYYLDNYGMFFADGEKVSSIEAEAGEDISLQLKGYCYAYFGNYAQSMIDQQTKAVEDAQLILITPDAADPKGYLGTSEAVEGAVTDAGGNVTFQFDTAGTYYVSAKCDGEYDTPLVAPYLTVTVKEAADVTLPELDAEWYDYRSSPDNMAITQALTPTASTETHLKWGKKIGADFGWKAVSSPILVDGYMYCYFDGSLLKINKETGDVVATGTMAGSSNFSIVPPTYGGGMIFVGLSNGRIQAFNASTLESLWVYKDELGGQPNSPIRYSDGYIYTGFWNSETKDANFVCVKADARKTETKTAKWTQTIAGGVYWAGAYATDQYVLVGTDDGQNNYTSDTASLYSFDKETGEVISRVSGFVGDIRTDIAYDAATDRVYFASKGGYLYSAKVSESGTIDESSVTSFALGGMSTSTPLIYNGRVYIGVSGASNFSPDGHSIKVLDLAADGTAAEAYTIPLTAYPQSSALLTTAYESDGYVYAYFTVNSKNGEIYVVKDKPGLTEADPGSGVLYTPEDGMKNYCITSAICDSEGTIYYKNDSGYMMALEKAVMPTIETTLEDGMVQRGSKKTFDVIARDGDGNKIDATVKFDGKNVDFNWNDDVKTSYTLNFSGKENGDHTVEITVADGAGRTAKKTYTINYQKAEKGELIGYATMGIEATTINSGYIIEPVKIPVYEGDNAAQALTRLILANGYDYSNTGTVDSGFYLSSIIGANARNPKSATKDLILDASLNEDLKDLGISWTEGTEGQLGEFDYAQGSGWMYCLNNVFPNVGFADSYLSDGDVVRVQFTVAYGSDIGGGYSTGGGDSGKARANKDDLAEQIAAVNSAQNRETLLGDGAIKSAYDDANAVMLNLPASQEEVNAAYEALKNAVSGEAPTSMEMDEKEITLANMSSKKLNVTYTPEDIKVPIMLTWTSSDSSVAKVAADGTVTAAGVGKATITAEGAGMKAICEVTVPEVTMTGIAFSESNVTIARAEERTLSVLYTPENTTDPRDENWSSSDPAIVAVQSDGSILGISAGTATITVTVGEFTASCEVTVAEVPITGIDPGQSTDLKVQVGKTLGLSYSVLPENTTEDKTATAISTNPNIVQVTNNKTIKGVSEGEADVIVRIGKESISYHVSVEKINATDFSFSNPPKTLNINKSVTASLSFQPVNAPDNRDEVQWSTSDPAVVSLEGTQGYRMKITGNSAGTATITAALGDISRSFDVTVLDIPITGITLTEETVDAYVGKYNSSVRVIVSPSNTTASTSVKWTSSDTGILEVTGSSMYGSFTAKKAGTVNLTAEVGEFSATCVVNVHEVPAVESIALNKDKLQLGIGKSSSLSVQAAPSTSDYDSKRLKWSSSDETVATVSSYGSVKAVGEGTATITATYDERLTAVCEVTAAVIPVESVYFKEESTTIQGLEKSGWLSFSTSPADHTDVLTVSAESSDSSIVTVESASTSSVTVKSRGAGSAVITLTVKTKDGSSHTASTEVIVDENFIEAVAFPQAVYEIAKGANKNFLYEIIKWPASGDTGSITWNSSNQDVATVSSSGSVKAVGFGETTITAELKNKNVYSCKVEVPNPVTDVTISASRIGMLKGSSISLDTIDFTPADGNMSKFSWASSNTDVLTVKNGIVKAVGVGSASIYGTAGNAFATCEITVTLSGDEVAGIEVIGLIDQIGEVTLDSEDVIKTARTAYNKLTRMQKAYVENDQKLFDAEDKLYELQEVMRSPVTLSSVKSVNYNTVNVTWKSVNGAEGYQVYRKTAGGSYKEIAAVSGRETTAYRDTGLTTGTVYTYTVRAVYTLGGEKQLGDYVKSGITGKAMPEKTVISKVQSWGSQTLKLTWEKVSGASGYQIYHRTSKSGPWKYVTQIANGNTTSYMHYNLICGNTYDYVVRAYRTVKNTKYIGANSDILSGKPVPAQVKNVTVRKASSTSLKISWSKVNGASGYQIYRRNPETGKYQFVTQLGNGNTAAYTEKGLKKGITYTYVVRAYRTVNGNKILGANSTETKGSIN</sequence>
<dbReference type="Pfam" id="PF00041">
    <property type="entry name" value="fn3"/>
    <property type="match status" value="1"/>
</dbReference>
<feature type="domain" description="Fibronectin type-III" evidence="3">
    <location>
        <begin position="2139"/>
        <end position="2231"/>
    </location>
</feature>
<dbReference type="EMBL" id="CP102290">
    <property type="protein sequence ID" value="UWP58139.1"/>
    <property type="molecule type" value="Genomic_DNA"/>
</dbReference>
<evidence type="ECO:0000256" key="1">
    <source>
        <dbReference type="SAM" id="MobiDB-lite"/>
    </source>
</evidence>
<protein>
    <submittedName>
        <fullName evidence="4">Ig-like domain-containing protein</fullName>
    </submittedName>
</protein>
<feature type="chain" id="PRO_5046289273" evidence="2">
    <location>
        <begin position="26"/>
        <end position="2231"/>
    </location>
</feature>
<evidence type="ECO:0000259" key="3">
    <source>
        <dbReference type="PROSITE" id="PS50853"/>
    </source>
</evidence>
<dbReference type="SUPFAM" id="SSF49265">
    <property type="entry name" value="Fibronectin type III"/>
    <property type="match status" value="2"/>
</dbReference>
<dbReference type="InterPro" id="IPR011047">
    <property type="entry name" value="Quinoprotein_ADH-like_sf"/>
</dbReference>
<reference evidence="4" key="1">
    <citation type="journal article" date="2022" name="Cell">
        <title>Design, construction, and in vivo augmentation of a complex gut microbiome.</title>
        <authorList>
            <person name="Cheng A.G."/>
            <person name="Ho P.Y."/>
            <person name="Aranda-Diaz A."/>
            <person name="Jain S."/>
            <person name="Yu F.B."/>
            <person name="Meng X."/>
            <person name="Wang M."/>
            <person name="Iakiviak M."/>
            <person name="Nagashima K."/>
            <person name="Zhao A."/>
            <person name="Murugkar P."/>
            <person name="Patil A."/>
            <person name="Atabakhsh K."/>
            <person name="Weakley A."/>
            <person name="Yan J."/>
            <person name="Brumbaugh A.R."/>
            <person name="Higginbottom S."/>
            <person name="Dimas A."/>
            <person name="Shiver A.L."/>
            <person name="Deutschbauer A."/>
            <person name="Neff N."/>
            <person name="Sonnenburg J.L."/>
            <person name="Huang K.C."/>
            <person name="Fischbach M.A."/>
        </authorList>
    </citation>
    <scope>NUCLEOTIDE SEQUENCE</scope>
    <source>
        <strain evidence="4">DSM 19829</strain>
    </source>
</reference>
<evidence type="ECO:0000313" key="4">
    <source>
        <dbReference type="EMBL" id="UWP58139.1"/>
    </source>
</evidence>
<dbReference type="CDD" id="cd00063">
    <property type="entry name" value="FN3"/>
    <property type="match status" value="2"/>
</dbReference>
<dbReference type="Gene3D" id="2.60.40.10">
    <property type="entry name" value="Immunoglobulins"/>
    <property type="match status" value="4"/>
</dbReference>
<feature type="region of interest" description="Disordered" evidence="1">
    <location>
        <begin position="40"/>
        <end position="97"/>
    </location>
</feature>
<feature type="signal peptide" evidence="2">
    <location>
        <begin position="1"/>
        <end position="25"/>
    </location>
</feature>
<dbReference type="SUPFAM" id="SSF50998">
    <property type="entry name" value="Quinoprotein alcohol dehydrogenase-like"/>
    <property type="match status" value="1"/>
</dbReference>
<dbReference type="Gene3D" id="2.60.40.1080">
    <property type="match status" value="9"/>
</dbReference>
<evidence type="ECO:0000313" key="5">
    <source>
        <dbReference type="Proteomes" id="UP001060164"/>
    </source>
</evidence>
<feature type="domain" description="Fibronectin type-III" evidence="3">
    <location>
        <begin position="2044"/>
        <end position="2138"/>
    </location>
</feature>
<dbReference type="SMART" id="SM00060">
    <property type="entry name" value="FN3"/>
    <property type="match status" value="3"/>
</dbReference>
<dbReference type="InterPro" id="IPR008964">
    <property type="entry name" value="Invasin/intimin_cell_adhesion"/>
</dbReference>
<dbReference type="SUPFAM" id="SSF49373">
    <property type="entry name" value="Invasin/intimin cell-adhesion fragments"/>
    <property type="match status" value="7"/>
</dbReference>
<organism evidence="4 5">
    <name type="scientific">Ruminococcus gauvreauii</name>
    <dbReference type="NCBI Taxonomy" id="438033"/>
    <lineage>
        <taxon>Bacteria</taxon>
        <taxon>Bacillati</taxon>
        <taxon>Bacillota</taxon>
        <taxon>Clostridia</taxon>
        <taxon>Eubacteriales</taxon>
        <taxon>Oscillospiraceae</taxon>
        <taxon>Ruminococcus</taxon>
    </lineage>
</organism>
<evidence type="ECO:0000256" key="2">
    <source>
        <dbReference type="SAM" id="SignalP"/>
    </source>
</evidence>
<dbReference type="Gene3D" id="2.130.10.10">
    <property type="entry name" value="YVTN repeat-like/Quinoprotein amine dehydrogenase"/>
    <property type="match status" value="1"/>
</dbReference>
<dbReference type="SMART" id="SM00564">
    <property type="entry name" value="PQQ"/>
    <property type="match status" value="3"/>
</dbReference>
<dbReference type="RefSeq" id="WP_044983460.1">
    <property type="nucleotide sequence ID" value="NZ_CABLBR010000027.1"/>
</dbReference>
<dbReference type="Pfam" id="PF02368">
    <property type="entry name" value="Big_2"/>
    <property type="match status" value="6"/>
</dbReference>
<keyword evidence="2" id="KW-0732">Signal</keyword>
<keyword evidence="5" id="KW-1185">Reference proteome</keyword>
<dbReference type="InterPro" id="IPR018391">
    <property type="entry name" value="PQQ_b-propeller_rpt"/>
</dbReference>
<dbReference type="InterPro" id="IPR036116">
    <property type="entry name" value="FN3_sf"/>
</dbReference>
<dbReference type="PROSITE" id="PS50853">
    <property type="entry name" value="FN3"/>
    <property type="match status" value="3"/>
</dbReference>
<dbReference type="InterPro" id="IPR003343">
    <property type="entry name" value="Big_2"/>
</dbReference>
<dbReference type="Proteomes" id="UP001060164">
    <property type="component" value="Chromosome"/>
</dbReference>
<accession>A0ABY5VCB6</accession>